<sequence length="50" mass="5424">MTVADDDSRSFETNSAVVTIQTRVPQEVLADNVFRNVLAGIGKEITDGRS</sequence>
<dbReference type="EMBL" id="MF185733">
    <property type="protein sequence ID" value="ASW31604.1"/>
    <property type="molecule type" value="Genomic_DNA"/>
</dbReference>
<evidence type="ECO:0000313" key="2">
    <source>
        <dbReference type="Proteomes" id="UP000223373"/>
    </source>
</evidence>
<organism evidence="1 2">
    <name type="scientific">Mycobacterium phage StepMih</name>
    <dbReference type="NCBI Taxonomy" id="2015850"/>
    <lineage>
        <taxon>Viruses</taxon>
        <taxon>Duplodnaviria</taxon>
        <taxon>Heunggongvirae</taxon>
        <taxon>Uroviricota</taxon>
        <taxon>Caudoviricetes</taxon>
        <taxon>Microwolfvirus</taxon>
        <taxon>Microwolfvirus microwolf</taxon>
    </lineage>
</organism>
<dbReference type="Proteomes" id="UP000223373">
    <property type="component" value="Segment"/>
</dbReference>
<proteinExistence type="predicted"/>
<gene>
    <name evidence="1" type="primary">45</name>
    <name evidence="1" type="ORF">SEA_STEPMIH_45</name>
</gene>
<protein>
    <submittedName>
        <fullName evidence="1">Uncharacterized protein</fullName>
    </submittedName>
</protein>
<evidence type="ECO:0000313" key="1">
    <source>
        <dbReference type="EMBL" id="ASW31604.1"/>
    </source>
</evidence>
<reference evidence="1 2" key="1">
    <citation type="submission" date="2017-06" db="EMBL/GenBank/DDBJ databases">
        <authorList>
            <person name="Davies C.G."/>
            <person name="Arendse P.M."/>
            <person name="Freed N.E."/>
            <person name="Gilligan C.E.R."/>
            <person name="Latu S.F."/>
            <person name="Hendrickson H.L."/>
            <person name="Manning T.J."/>
            <person name="Meyer C.E."/>
            <person name="Min J."/>
            <person name="Nersesyan J."/>
            <person name="Silander O.K."/>
            <person name="Suresh A."/>
            <person name="Tennent R.I."/>
            <person name="Stoner T.H."/>
            <person name="Garlena R.A."/>
            <person name="Russell D.A."/>
            <person name="Pope W.H."/>
            <person name="Jacobs-Sera D."/>
            <person name="Hatfull G.F."/>
        </authorList>
    </citation>
    <scope>NUCLEOTIDE SEQUENCE [LARGE SCALE GENOMIC DNA]</scope>
</reference>
<name>A0A286MQS9_9CAUD</name>
<accession>A0A286MQS9</accession>